<keyword evidence="1" id="KW-0812">Transmembrane</keyword>
<dbReference type="AlphaFoldDB" id="A0A5C5WFW5"/>
<keyword evidence="1" id="KW-1133">Transmembrane helix</keyword>
<evidence type="ECO:0000256" key="1">
    <source>
        <dbReference type="SAM" id="Phobius"/>
    </source>
</evidence>
<feature type="transmembrane region" description="Helical" evidence="1">
    <location>
        <begin position="44"/>
        <end position="62"/>
    </location>
</feature>
<accession>A0A5C5WFW5</accession>
<evidence type="ECO:0000313" key="3">
    <source>
        <dbReference type="Proteomes" id="UP000316598"/>
    </source>
</evidence>
<reference evidence="2 3" key="1">
    <citation type="submission" date="2019-02" db="EMBL/GenBank/DDBJ databases">
        <title>Deep-cultivation of Planctomycetes and their phenomic and genomic characterization uncovers novel biology.</title>
        <authorList>
            <person name="Wiegand S."/>
            <person name="Jogler M."/>
            <person name="Boedeker C."/>
            <person name="Pinto D."/>
            <person name="Vollmers J."/>
            <person name="Rivas-Marin E."/>
            <person name="Kohn T."/>
            <person name="Peeters S.H."/>
            <person name="Heuer A."/>
            <person name="Rast P."/>
            <person name="Oberbeckmann S."/>
            <person name="Bunk B."/>
            <person name="Jeske O."/>
            <person name="Meyerdierks A."/>
            <person name="Storesund J.E."/>
            <person name="Kallscheuer N."/>
            <person name="Luecker S."/>
            <person name="Lage O.M."/>
            <person name="Pohl T."/>
            <person name="Merkel B.J."/>
            <person name="Hornburger P."/>
            <person name="Mueller R.-W."/>
            <person name="Bruemmer F."/>
            <person name="Labrenz M."/>
            <person name="Spormann A.M."/>
            <person name="Op Den Camp H."/>
            <person name="Overmann J."/>
            <person name="Amann R."/>
            <person name="Jetten M.S.M."/>
            <person name="Mascher T."/>
            <person name="Medema M.H."/>
            <person name="Devos D.P."/>
            <person name="Kaster A.-K."/>
            <person name="Ovreas L."/>
            <person name="Rohde M."/>
            <person name="Galperin M.Y."/>
            <person name="Jogler C."/>
        </authorList>
    </citation>
    <scope>NUCLEOTIDE SEQUENCE [LARGE SCALE GENOMIC DNA]</scope>
    <source>
        <strain evidence="2 3">Pla22</strain>
    </source>
</reference>
<evidence type="ECO:0000313" key="2">
    <source>
        <dbReference type="EMBL" id="TWT49540.1"/>
    </source>
</evidence>
<keyword evidence="3" id="KW-1185">Reference proteome</keyword>
<organism evidence="2 3">
    <name type="scientific">Rubripirellula amarantea</name>
    <dbReference type="NCBI Taxonomy" id="2527999"/>
    <lineage>
        <taxon>Bacteria</taxon>
        <taxon>Pseudomonadati</taxon>
        <taxon>Planctomycetota</taxon>
        <taxon>Planctomycetia</taxon>
        <taxon>Pirellulales</taxon>
        <taxon>Pirellulaceae</taxon>
        <taxon>Rubripirellula</taxon>
    </lineage>
</organism>
<feature type="transmembrane region" description="Helical" evidence="1">
    <location>
        <begin position="12"/>
        <end position="32"/>
    </location>
</feature>
<comment type="caution">
    <text evidence="2">The sequence shown here is derived from an EMBL/GenBank/DDBJ whole genome shotgun (WGS) entry which is preliminary data.</text>
</comment>
<gene>
    <name evidence="2" type="ORF">Pla22_47370</name>
</gene>
<proteinExistence type="predicted"/>
<sequence>MVIPSLIAATRMTGNIIAAIVLLVVCVAVLRYLRRSSSDRQRGLPWIALIAGPAFAAFYVWIDYNWIQPYNYRTWDDAIHSIIPVMIVGAFGGCVGAASIWIGNRLTGQRVR</sequence>
<keyword evidence="1" id="KW-0472">Membrane</keyword>
<protein>
    <submittedName>
        <fullName evidence="2">Uncharacterized protein</fullName>
    </submittedName>
</protein>
<dbReference type="Proteomes" id="UP000316598">
    <property type="component" value="Unassembled WGS sequence"/>
</dbReference>
<feature type="transmembrane region" description="Helical" evidence="1">
    <location>
        <begin position="82"/>
        <end position="102"/>
    </location>
</feature>
<name>A0A5C5WFW5_9BACT</name>
<dbReference type="EMBL" id="SJPI01000003">
    <property type="protein sequence ID" value="TWT49540.1"/>
    <property type="molecule type" value="Genomic_DNA"/>
</dbReference>